<dbReference type="EMBL" id="CP076456">
    <property type="protein sequence ID" value="QWQ36927.1"/>
    <property type="molecule type" value="Genomic_DNA"/>
</dbReference>
<dbReference type="InterPro" id="IPR013830">
    <property type="entry name" value="SGNH_hydro"/>
</dbReference>
<feature type="domain" description="SGNH hydrolase-type esterase" evidence="4">
    <location>
        <begin position="83"/>
        <end position="334"/>
    </location>
</feature>
<organism evidence="5 6">
    <name type="scientific">Arthrobacter sunyaminii</name>
    <dbReference type="NCBI Taxonomy" id="2816859"/>
    <lineage>
        <taxon>Bacteria</taxon>
        <taxon>Bacillati</taxon>
        <taxon>Actinomycetota</taxon>
        <taxon>Actinomycetes</taxon>
        <taxon>Micrococcales</taxon>
        <taxon>Micrococcaceae</taxon>
        <taxon>Arthrobacter</taxon>
    </lineage>
</organism>
<sequence length="348" mass="35234">MKRAAAGAMPPLPRLPLGLLLAGTLLAGCSTGPAVDGGTPSAASSAAKDISAPDADADAAAADTGERLAALLGNTGGPADVVLLGDSFAAGEGAGSYQPVDGVADSLCHRSAAGLLSAPGNSTVIHNAACSRARISALGSAQQMQGHGNAGVPAQLDQLRGVRPDLVLLYIGGNDAGFAELLQACIVEDTSCAGDAVLRQATKQTLRDLRAPLTQLYTELGAWGAPVLVLPYPRLFDAAQNPGQDACGRLTPEELSFGLDITDALNSTIEQSVAAAGLPNVRYVDALEDSFAGRGACSADPLVVTARLGPLLNAAASVSAAQEVLHPTEEGYRVLTGDLLQWMEDHPS</sequence>
<feature type="active site" evidence="1">
    <location>
        <position position="326"/>
    </location>
</feature>
<dbReference type="AlphaFoldDB" id="A0A975S6W6"/>
<dbReference type="GO" id="GO:0004806">
    <property type="term" value="F:triacylglycerol lipase activity"/>
    <property type="evidence" value="ECO:0007669"/>
    <property type="project" value="TreeGrafter"/>
</dbReference>
<evidence type="ECO:0000256" key="1">
    <source>
        <dbReference type="PIRSR" id="PIRSR637460-1"/>
    </source>
</evidence>
<evidence type="ECO:0000313" key="6">
    <source>
        <dbReference type="Proteomes" id="UP000680588"/>
    </source>
</evidence>
<dbReference type="KEGG" id="asun:KG104_03775"/>
<evidence type="ECO:0000256" key="2">
    <source>
        <dbReference type="PIRSR" id="PIRSR637460-2"/>
    </source>
</evidence>
<protein>
    <submittedName>
        <fullName evidence="5">SGNH/GDSL hydrolase family protein</fullName>
    </submittedName>
</protein>
<dbReference type="InterPro" id="IPR037460">
    <property type="entry name" value="SEST-like"/>
</dbReference>
<dbReference type="PANTHER" id="PTHR37981">
    <property type="entry name" value="LIPASE 2"/>
    <property type="match status" value="1"/>
</dbReference>
<dbReference type="PROSITE" id="PS51257">
    <property type="entry name" value="PROKAR_LIPOPROTEIN"/>
    <property type="match status" value="1"/>
</dbReference>
<name>A0A975S6W6_9MICC</name>
<keyword evidence="2" id="KW-1015">Disulfide bond</keyword>
<feature type="chain" id="PRO_5038758432" evidence="3">
    <location>
        <begin position="28"/>
        <end position="348"/>
    </location>
</feature>
<dbReference type="RefSeq" id="WP_216202350.1">
    <property type="nucleotide sequence ID" value="NZ_CP076456.1"/>
</dbReference>
<keyword evidence="6" id="KW-1185">Reference proteome</keyword>
<accession>A0A975S6W6</accession>
<keyword evidence="3" id="KW-0732">Signal</keyword>
<proteinExistence type="predicted"/>
<dbReference type="PANTHER" id="PTHR37981:SF1">
    <property type="entry name" value="SGNH HYDROLASE-TYPE ESTERASE DOMAIN-CONTAINING PROTEIN"/>
    <property type="match status" value="1"/>
</dbReference>
<evidence type="ECO:0000259" key="4">
    <source>
        <dbReference type="Pfam" id="PF13472"/>
    </source>
</evidence>
<evidence type="ECO:0000256" key="3">
    <source>
        <dbReference type="SAM" id="SignalP"/>
    </source>
</evidence>
<dbReference type="Proteomes" id="UP000680588">
    <property type="component" value="Chromosome"/>
</dbReference>
<feature type="signal peptide" evidence="3">
    <location>
        <begin position="1"/>
        <end position="27"/>
    </location>
</feature>
<feature type="disulfide bond" evidence="2">
    <location>
        <begin position="185"/>
        <end position="192"/>
    </location>
</feature>
<feature type="disulfide bond" evidence="2">
    <location>
        <begin position="247"/>
        <end position="297"/>
    </location>
</feature>
<feature type="active site" description="Nucleophile" evidence="1">
    <location>
        <position position="87"/>
    </location>
</feature>
<evidence type="ECO:0000313" key="5">
    <source>
        <dbReference type="EMBL" id="QWQ36927.1"/>
    </source>
</evidence>
<feature type="disulfide bond" evidence="2">
    <location>
        <begin position="108"/>
        <end position="130"/>
    </location>
</feature>
<dbReference type="Pfam" id="PF13472">
    <property type="entry name" value="Lipase_GDSL_2"/>
    <property type="match status" value="1"/>
</dbReference>
<dbReference type="CDD" id="cd01823">
    <property type="entry name" value="SEST_like"/>
    <property type="match status" value="1"/>
</dbReference>
<reference evidence="5" key="1">
    <citation type="submission" date="2021-06" db="EMBL/GenBank/DDBJ databases">
        <title>Novel species in genus Arthrobacter.</title>
        <authorList>
            <person name="Zhang G."/>
        </authorList>
    </citation>
    <scope>NUCLEOTIDE SEQUENCE</scope>
    <source>
        <strain evidence="5">Zg-ZUI122</strain>
    </source>
</reference>
<dbReference type="GO" id="GO:0019433">
    <property type="term" value="P:triglyceride catabolic process"/>
    <property type="evidence" value="ECO:0007669"/>
    <property type="project" value="TreeGrafter"/>
</dbReference>
<gene>
    <name evidence="5" type="ORF">KG104_03775</name>
</gene>
<keyword evidence="5" id="KW-0378">Hydrolase</keyword>